<dbReference type="PANTHER" id="PTHR45947">
    <property type="entry name" value="SULFOQUINOVOSYL TRANSFERASE SQD2"/>
    <property type="match status" value="1"/>
</dbReference>
<feature type="domain" description="Glycosyltransferase subfamily 4-like N-terminal" evidence="4">
    <location>
        <begin position="28"/>
        <end position="185"/>
    </location>
</feature>
<dbReference type="GO" id="GO:0016740">
    <property type="term" value="F:transferase activity"/>
    <property type="evidence" value="ECO:0007669"/>
    <property type="project" value="UniProtKB-KW"/>
</dbReference>
<keyword evidence="1" id="KW-0328">Glycosyltransferase</keyword>
<evidence type="ECO:0000256" key="1">
    <source>
        <dbReference type="ARBA" id="ARBA00022676"/>
    </source>
</evidence>
<evidence type="ECO:0000256" key="2">
    <source>
        <dbReference type="ARBA" id="ARBA00022679"/>
    </source>
</evidence>
<proteinExistence type="predicted"/>
<dbReference type="Proteomes" id="UP001052739">
    <property type="component" value="Unassembled WGS sequence"/>
</dbReference>
<evidence type="ECO:0000259" key="3">
    <source>
        <dbReference type="Pfam" id="PF00534"/>
    </source>
</evidence>
<dbReference type="Pfam" id="PF00534">
    <property type="entry name" value="Glycos_transf_1"/>
    <property type="match status" value="1"/>
</dbReference>
<dbReference type="InterPro" id="IPR001296">
    <property type="entry name" value="Glyco_trans_1"/>
</dbReference>
<dbReference type="InterPro" id="IPR050194">
    <property type="entry name" value="Glycosyltransferase_grp1"/>
</dbReference>
<dbReference type="CDD" id="cd03801">
    <property type="entry name" value="GT4_PimA-like"/>
    <property type="match status" value="1"/>
</dbReference>
<comment type="caution">
    <text evidence="5">The sequence shown here is derived from an EMBL/GenBank/DDBJ whole genome shotgun (WGS) entry which is preliminary data.</text>
</comment>
<sequence length="473" mass="52114">MTARNLSQLARAQVLLLNRRDPWHPQAGGAEVYCFALARRLAAAGAEVTLFTARYPGSAPLGVADGVRIVRVGGPYGVYPAAARHLLRHRHGYDAVVDFQNAIPFFSPLFTGRRTATVRVIHHIHRQRFDDHFRWPLSSLGRLLEKHAGRVVYRGRPVVVSSPSTREDTRRELRLADPVYVVPNGGPAPPAHPVAPRADTPTLTVVSRLVPHKRVELVIRAVPALLPRFPELRVHVCGDGSERDRLRALAAATGADGAVTFHGHVDERRKQELLARAWLTVVPSSAEGWGLTVIEANAVGTPAVAYDVPGPRDAVQHRRNGWLLAPGADLAEGVADALEELADPALRERYGAGCRAWAARFSWDASAERLAAVVLEESRRLRRHRRSRRRPNDLTAAGRFRVADGDAMERAIRRTLRQTDDYARRGDDFRLLLHGCDEARAARALRRLGVHDGAVTLASRRDLLIGSGEGRPS</sequence>
<dbReference type="Pfam" id="PF13439">
    <property type="entry name" value="Glyco_transf_4"/>
    <property type="match status" value="1"/>
</dbReference>
<dbReference type="EMBL" id="BNDW01000068">
    <property type="protein sequence ID" value="GHI24903.1"/>
    <property type="molecule type" value="Genomic_DNA"/>
</dbReference>
<dbReference type="Gene3D" id="3.40.50.2000">
    <property type="entry name" value="Glycogen Phosphorylase B"/>
    <property type="match status" value="2"/>
</dbReference>
<feature type="domain" description="Glycosyl transferase family 1" evidence="3">
    <location>
        <begin position="198"/>
        <end position="351"/>
    </location>
</feature>
<evidence type="ECO:0000313" key="6">
    <source>
        <dbReference type="Proteomes" id="UP001052739"/>
    </source>
</evidence>
<dbReference type="InterPro" id="IPR028098">
    <property type="entry name" value="Glyco_trans_4-like_N"/>
</dbReference>
<keyword evidence="6" id="KW-1185">Reference proteome</keyword>
<dbReference type="PANTHER" id="PTHR45947:SF3">
    <property type="entry name" value="SULFOQUINOVOSYL TRANSFERASE SQD2"/>
    <property type="match status" value="1"/>
</dbReference>
<evidence type="ECO:0000259" key="4">
    <source>
        <dbReference type="Pfam" id="PF13439"/>
    </source>
</evidence>
<keyword evidence="2 5" id="KW-0808">Transferase</keyword>
<organism evidence="5 6">
    <name type="scientific">Streptomyces hydrogenans</name>
    <dbReference type="NCBI Taxonomy" id="1873719"/>
    <lineage>
        <taxon>Bacteria</taxon>
        <taxon>Bacillati</taxon>
        <taxon>Actinomycetota</taxon>
        <taxon>Actinomycetes</taxon>
        <taxon>Kitasatosporales</taxon>
        <taxon>Streptomycetaceae</taxon>
        <taxon>Streptomyces</taxon>
    </lineage>
</organism>
<dbReference type="SUPFAM" id="SSF53756">
    <property type="entry name" value="UDP-Glycosyltransferase/glycogen phosphorylase"/>
    <property type="match status" value="1"/>
</dbReference>
<protein>
    <submittedName>
        <fullName evidence="5">Glycosyl transferase</fullName>
    </submittedName>
</protein>
<gene>
    <name evidence="5" type="ORF">Shyd_62740</name>
</gene>
<evidence type="ECO:0000313" key="5">
    <source>
        <dbReference type="EMBL" id="GHI24903.1"/>
    </source>
</evidence>
<accession>A0ABQ3PIQ4</accession>
<reference evidence="5" key="1">
    <citation type="submission" date="2024-05" db="EMBL/GenBank/DDBJ databases">
        <title>Whole genome shotgun sequence of Streptomyces hydrogenans NBRC 13475.</title>
        <authorList>
            <person name="Komaki H."/>
            <person name="Tamura T."/>
        </authorList>
    </citation>
    <scope>NUCLEOTIDE SEQUENCE</scope>
    <source>
        <strain evidence="5">NBRC 13475</strain>
    </source>
</reference>
<name>A0ABQ3PIQ4_9ACTN</name>
<dbReference type="RefSeq" id="WP_190221229.1">
    <property type="nucleotide sequence ID" value="NZ_BNBS01000001.1"/>
</dbReference>